<reference evidence="3 4" key="1">
    <citation type="submission" date="2014-06" db="EMBL/GenBank/DDBJ databases">
        <title>Draft genome sequence of Bacillus manliponensis JCM 15802 (MCCC 1A00708).</title>
        <authorList>
            <person name="Lai Q."/>
            <person name="Liu Y."/>
            <person name="Shao Z."/>
        </authorList>
    </citation>
    <scope>NUCLEOTIDE SEQUENCE [LARGE SCALE GENOMIC DNA]</scope>
    <source>
        <strain evidence="3 4">JCM 15802</strain>
    </source>
</reference>
<dbReference type="InterPro" id="IPR029058">
    <property type="entry name" value="AB_hydrolase_fold"/>
</dbReference>
<gene>
    <name evidence="3" type="ORF">BAMA_12295</name>
</gene>
<dbReference type="AlphaFoldDB" id="A0A073JTL9"/>
<sequence>MKEESAVKNLAVGVEHWTMIGKENGRTYEIYVSNPKQPAPPSGYPVIYVLDGNAYFQLFKDAVKIQSVRSEKTGVTPAIVVGIGYPSEDHFSSEDRVYDFTLPALQQALPKRPDGSGWSKTGGADEFFCFIEEELKQKVEECFPIDKMKQTIFGHSLGGLFSLYTLFAKTEAFQTYFICSPSIWWNNEAVLEKEAQFIETLQHVENEIGVFLTVEGIGKDHMYRDAKALSERLLALKHSKLRLEFHGAEEENHASVVPTMLSRALRFISNQ</sequence>
<dbReference type="OrthoDB" id="9784036at2"/>
<dbReference type="Gene3D" id="3.40.50.1820">
    <property type="entry name" value="alpha/beta hydrolase"/>
    <property type="match status" value="1"/>
</dbReference>
<name>A0A073JTL9_9BACI</name>
<dbReference type="PANTHER" id="PTHR40841">
    <property type="entry name" value="SIDEROPHORE TRIACETYLFUSARININE C ESTERASE"/>
    <property type="match status" value="1"/>
</dbReference>
<evidence type="ECO:0000256" key="2">
    <source>
        <dbReference type="ARBA" id="ARBA00022801"/>
    </source>
</evidence>
<accession>A0A073JTL9</accession>
<dbReference type="GO" id="GO:0016788">
    <property type="term" value="F:hydrolase activity, acting on ester bonds"/>
    <property type="evidence" value="ECO:0007669"/>
    <property type="project" value="TreeGrafter"/>
</dbReference>
<evidence type="ECO:0000313" key="4">
    <source>
        <dbReference type="Proteomes" id="UP000027822"/>
    </source>
</evidence>
<keyword evidence="2" id="KW-0378">Hydrolase</keyword>
<protein>
    <submittedName>
        <fullName evidence="3">IroE protein</fullName>
    </submittedName>
</protein>
<dbReference type="RefSeq" id="WP_034643004.1">
    <property type="nucleotide sequence ID" value="NZ_CBCSJC010000001.1"/>
</dbReference>
<dbReference type="PANTHER" id="PTHR40841:SF2">
    <property type="entry name" value="SIDEROPHORE-DEGRADING ESTERASE (EUROFUNG)"/>
    <property type="match status" value="1"/>
</dbReference>
<comment type="caution">
    <text evidence="3">The sequence shown here is derived from an EMBL/GenBank/DDBJ whole genome shotgun (WGS) entry which is preliminary data.</text>
</comment>
<comment type="similarity">
    <text evidence="1">Belongs to the esterase D family.</text>
</comment>
<dbReference type="eggNOG" id="COG2819">
    <property type="taxonomic scope" value="Bacteria"/>
</dbReference>
<dbReference type="SUPFAM" id="SSF53474">
    <property type="entry name" value="alpha/beta-Hydrolases"/>
    <property type="match status" value="1"/>
</dbReference>
<evidence type="ECO:0000313" key="3">
    <source>
        <dbReference type="EMBL" id="KEK17521.1"/>
    </source>
</evidence>
<dbReference type="Proteomes" id="UP000027822">
    <property type="component" value="Unassembled WGS sequence"/>
</dbReference>
<dbReference type="STRING" id="574376.BAMA_12295"/>
<keyword evidence="4" id="KW-1185">Reference proteome</keyword>
<dbReference type="Pfam" id="PF00756">
    <property type="entry name" value="Esterase"/>
    <property type="match status" value="1"/>
</dbReference>
<dbReference type="EMBL" id="JOTN01000026">
    <property type="protein sequence ID" value="KEK17521.1"/>
    <property type="molecule type" value="Genomic_DNA"/>
</dbReference>
<organism evidence="3 4">
    <name type="scientific">Bacillus manliponensis</name>
    <dbReference type="NCBI Taxonomy" id="574376"/>
    <lineage>
        <taxon>Bacteria</taxon>
        <taxon>Bacillati</taxon>
        <taxon>Bacillota</taxon>
        <taxon>Bacilli</taxon>
        <taxon>Bacillales</taxon>
        <taxon>Bacillaceae</taxon>
        <taxon>Bacillus</taxon>
        <taxon>Bacillus cereus group</taxon>
    </lineage>
</organism>
<dbReference type="InterPro" id="IPR052558">
    <property type="entry name" value="Siderophore_Hydrolase_D"/>
</dbReference>
<proteinExistence type="inferred from homology"/>
<dbReference type="InterPro" id="IPR000801">
    <property type="entry name" value="Esterase-like"/>
</dbReference>
<evidence type="ECO:0000256" key="1">
    <source>
        <dbReference type="ARBA" id="ARBA00005622"/>
    </source>
</evidence>